<dbReference type="PROSITE" id="PS50113">
    <property type="entry name" value="PAC"/>
    <property type="match status" value="1"/>
</dbReference>
<dbReference type="InterPro" id="IPR043128">
    <property type="entry name" value="Rev_trsase/Diguanyl_cyclase"/>
</dbReference>
<dbReference type="InterPro" id="IPR000160">
    <property type="entry name" value="GGDEF_dom"/>
</dbReference>
<dbReference type="EMBL" id="SMKS01000077">
    <property type="protein sequence ID" value="TDD00475.1"/>
    <property type="molecule type" value="Genomic_DNA"/>
</dbReference>
<reference evidence="4 5" key="1">
    <citation type="submission" date="2019-03" db="EMBL/GenBank/DDBJ databases">
        <title>Draft genome sequences of novel Actinobacteria.</title>
        <authorList>
            <person name="Sahin N."/>
            <person name="Ay H."/>
            <person name="Saygin H."/>
        </authorList>
    </citation>
    <scope>NUCLEOTIDE SEQUENCE [LARGE SCALE GENOMIC DNA]</scope>
    <source>
        <strain evidence="4 5">16K309</strain>
    </source>
</reference>
<dbReference type="Proteomes" id="UP000295674">
    <property type="component" value="Unassembled WGS sequence"/>
</dbReference>
<evidence type="ECO:0000259" key="1">
    <source>
        <dbReference type="PROSITE" id="PS50112"/>
    </source>
</evidence>
<dbReference type="SMART" id="SM00086">
    <property type="entry name" value="PAC"/>
    <property type="match status" value="2"/>
</dbReference>
<accession>A0A4R4VES6</accession>
<proteinExistence type="predicted"/>
<feature type="domain" description="GGDEF" evidence="3">
    <location>
        <begin position="289"/>
        <end position="414"/>
    </location>
</feature>
<dbReference type="InterPro" id="IPR035965">
    <property type="entry name" value="PAS-like_dom_sf"/>
</dbReference>
<feature type="domain" description="PAS" evidence="1">
    <location>
        <begin position="131"/>
        <end position="197"/>
    </location>
</feature>
<dbReference type="Pfam" id="PF00990">
    <property type="entry name" value="GGDEF"/>
    <property type="match status" value="1"/>
</dbReference>
<dbReference type="InterPro" id="IPR013655">
    <property type="entry name" value="PAS_fold_3"/>
</dbReference>
<dbReference type="PANTHER" id="PTHR44757">
    <property type="entry name" value="DIGUANYLATE CYCLASE DGCP"/>
    <property type="match status" value="1"/>
</dbReference>
<dbReference type="CDD" id="cd00130">
    <property type="entry name" value="PAS"/>
    <property type="match status" value="2"/>
</dbReference>
<dbReference type="SMART" id="SM00267">
    <property type="entry name" value="GGDEF"/>
    <property type="match status" value="1"/>
</dbReference>
<organism evidence="4 5">
    <name type="scientific">Saccharopolyspora terrae</name>
    <dbReference type="NCBI Taxonomy" id="2530384"/>
    <lineage>
        <taxon>Bacteria</taxon>
        <taxon>Bacillati</taxon>
        <taxon>Actinomycetota</taxon>
        <taxon>Actinomycetes</taxon>
        <taxon>Pseudonocardiales</taxon>
        <taxon>Pseudonocardiaceae</taxon>
        <taxon>Saccharopolyspora</taxon>
    </lineage>
</organism>
<dbReference type="SUPFAM" id="SSF55073">
    <property type="entry name" value="Nucleotide cyclase"/>
    <property type="match status" value="1"/>
</dbReference>
<dbReference type="InterPro" id="IPR000014">
    <property type="entry name" value="PAS"/>
</dbReference>
<dbReference type="RefSeq" id="WP_132679189.1">
    <property type="nucleotide sequence ID" value="NZ_SMKS01000077.1"/>
</dbReference>
<dbReference type="Pfam" id="PF08447">
    <property type="entry name" value="PAS_3"/>
    <property type="match status" value="2"/>
</dbReference>
<dbReference type="SMART" id="SM00091">
    <property type="entry name" value="PAS"/>
    <property type="match status" value="2"/>
</dbReference>
<dbReference type="PROSITE" id="PS50887">
    <property type="entry name" value="GGDEF"/>
    <property type="match status" value="1"/>
</dbReference>
<dbReference type="CDD" id="cd01949">
    <property type="entry name" value="GGDEF"/>
    <property type="match status" value="1"/>
</dbReference>
<dbReference type="NCBIfam" id="TIGR00229">
    <property type="entry name" value="sensory_box"/>
    <property type="match status" value="2"/>
</dbReference>
<sequence>MGDDASPLPFDAIWRQVVGPIAVLDLQARHVDVNPAMCRMLGYDRDELIKRDPVDVIHPDDEPVGRQNVDRLLAGEFDSFPVEVRLLHSDGSVLWVLVQTSLIRDDAGAPSLVVCQFHDITRYRELLLLWRQTVSNAPIGMALLDLDGSWTEVNEKLCELVGYHREELVGSPCTGLVDAAEDQSQHRSALTALREGRETSATLEVRFRHRDGDQFWLLTRLSVVPGADDQPVYLVGQYESLGGGARLSEERLDRLTRMALHDPLTGLANRALLIDRLEHELAELGERGGVLAVLMIDLDRFKPVNDHYGHPVGDQLLIAVAQELISAVRGTDTVARFGGDEFVVVARVPDFAEAGALRDRVVQRLVSDTVVCGRSLSMCASVGLSTTQNPKTPGHFLIDRADQDMYRVKHRNRG</sequence>
<evidence type="ECO:0000313" key="4">
    <source>
        <dbReference type="EMBL" id="TDD00475.1"/>
    </source>
</evidence>
<gene>
    <name evidence="4" type="ORF">E1181_27440</name>
</gene>
<evidence type="ECO:0000259" key="3">
    <source>
        <dbReference type="PROSITE" id="PS50887"/>
    </source>
</evidence>
<feature type="domain" description="PAC" evidence="2">
    <location>
        <begin position="80"/>
        <end position="132"/>
    </location>
</feature>
<dbReference type="InterPro" id="IPR001610">
    <property type="entry name" value="PAC"/>
</dbReference>
<dbReference type="AlphaFoldDB" id="A0A4R4VES6"/>
<comment type="caution">
    <text evidence="4">The sequence shown here is derived from an EMBL/GenBank/DDBJ whole genome shotgun (WGS) entry which is preliminary data.</text>
</comment>
<dbReference type="InterPro" id="IPR000700">
    <property type="entry name" value="PAS-assoc_C"/>
</dbReference>
<dbReference type="InterPro" id="IPR052155">
    <property type="entry name" value="Biofilm_reg_signaling"/>
</dbReference>
<dbReference type="OrthoDB" id="23692at2"/>
<dbReference type="Gene3D" id="3.30.450.20">
    <property type="entry name" value="PAS domain"/>
    <property type="match status" value="2"/>
</dbReference>
<dbReference type="PANTHER" id="PTHR44757:SF2">
    <property type="entry name" value="BIOFILM ARCHITECTURE MAINTENANCE PROTEIN MBAA"/>
    <property type="match status" value="1"/>
</dbReference>
<evidence type="ECO:0000259" key="2">
    <source>
        <dbReference type="PROSITE" id="PS50113"/>
    </source>
</evidence>
<dbReference type="Gene3D" id="3.30.70.270">
    <property type="match status" value="1"/>
</dbReference>
<dbReference type="NCBIfam" id="TIGR00254">
    <property type="entry name" value="GGDEF"/>
    <property type="match status" value="1"/>
</dbReference>
<name>A0A4R4VES6_9PSEU</name>
<feature type="domain" description="PAS" evidence="1">
    <location>
        <begin position="20"/>
        <end position="76"/>
    </location>
</feature>
<dbReference type="PROSITE" id="PS50112">
    <property type="entry name" value="PAS"/>
    <property type="match status" value="2"/>
</dbReference>
<evidence type="ECO:0000313" key="5">
    <source>
        <dbReference type="Proteomes" id="UP000295674"/>
    </source>
</evidence>
<dbReference type="SUPFAM" id="SSF55785">
    <property type="entry name" value="PYP-like sensor domain (PAS domain)"/>
    <property type="match status" value="2"/>
</dbReference>
<dbReference type="InterPro" id="IPR029787">
    <property type="entry name" value="Nucleotide_cyclase"/>
</dbReference>
<keyword evidence="5" id="KW-1185">Reference proteome</keyword>
<protein>
    <submittedName>
        <fullName evidence="4">Sensor domain-containing diguanylate cyclase</fullName>
    </submittedName>
</protein>